<evidence type="ECO:0000259" key="19">
    <source>
        <dbReference type="PROSITE" id="PS51762"/>
    </source>
</evidence>
<keyword evidence="15" id="KW-0624">Polysaccharide degradation</keyword>
<dbReference type="InterPro" id="IPR013320">
    <property type="entry name" value="ConA-like_dom_sf"/>
</dbReference>
<evidence type="ECO:0000256" key="4">
    <source>
        <dbReference type="ARBA" id="ARBA00012599"/>
    </source>
</evidence>
<dbReference type="GO" id="GO:0005886">
    <property type="term" value="C:plasma membrane"/>
    <property type="evidence" value="ECO:0007669"/>
    <property type="project" value="UniProtKB-SubCell"/>
</dbReference>
<keyword evidence="14" id="KW-0326">Glycosidase</keyword>
<keyword evidence="7 18" id="KW-0732">Signal</keyword>
<dbReference type="EMBL" id="VCAU01000017">
    <property type="protein sequence ID" value="KAF9891629.1"/>
    <property type="molecule type" value="Genomic_DNA"/>
</dbReference>
<keyword evidence="10 17" id="KW-0472">Membrane</keyword>
<dbReference type="AlphaFoldDB" id="A0AAD4GVE5"/>
<evidence type="ECO:0000256" key="12">
    <source>
        <dbReference type="ARBA" id="ARBA00023277"/>
    </source>
</evidence>
<dbReference type="FunFam" id="2.60.120.200:FF:000114">
    <property type="entry name" value="Probable endo-1,3(4)-beta-glucanase NFIA_089530"/>
    <property type="match status" value="1"/>
</dbReference>
<feature type="region of interest" description="Disordered" evidence="16">
    <location>
        <begin position="373"/>
        <end position="441"/>
    </location>
</feature>
<dbReference type="GO" id="GO:0098552">
    <property type="term" value="C:side of membrane"/>
    <property type="evidence" value="ECO:0007669"/>
    <property type="project" value="UniProtKB-KW"/>
</dbReference>
<proteinExistence type="inferred from homology"/>
<feature type="region of interest" description="Disordered" evidence="16">
    <location>
        <begin position="455"/>
        <end position="596"/>
    </location>
</feature>
<evidence type="ECO:0000313" key="20">
    <source>
        <dbReference type="EMBL" id="KAF9891629.1"/>
    </source>
</evidence>
<comment type="caution">
    <text evidence="20">The sequence shown here is derived from an EMBL/GenBank/DDBJ whole genome shotgun (WGS) entry which is preliminary data.</text>
</comment>
<evidence type="ECO:0000256" key="16">
    <source>
        <dbReference type="SAM" id="MobiDB-lite"/>
    </source>
</evidence>
<dbReference type="CDD" id="cd02181">
    <property type="entry name" value="GH16_fungal_Lam16A_glucanase"/>
    <property type="match status" value="1"/>
</dbReference>
<keyword evidence="5" id="KW-1003">Cell membrane</keyword>
<dbReference type="PANTHER" id="PTHR10963:SF58">
    <property type="entry name" value="ENDO-1,3(4)-BETA-GLUCANASE XGEA"/>
    <property type="match status" value="1"/>
</dbReference>
<dbReference type="PANTHER" id="PTHR10963">
    <property type="entry name" value="GLYCOSYL HYDROLASE-RELATED"/>
    <property type="match status" value="1"/>
</dbReference>
<dbReference type="Proteomes" id="UP001194746">
    <property type="component" value="Unassembled WGS sequence"/>
</dbReference>
<dbReference type="SUPFAM" id="SSF49899">
    <property type="entry name" value="Concanavalin A-like lectins/glucanases"/>
    <property type="match status" value="1"/>
</dbReference>
<keyword evidence="6" id="KW-0336">GPI-anchor</keyword>
<evidence type="ECO:0000256" key="8">
    <source>
        <dbReference type="ARBA" id="ARBA00022801"/>
    </source>
</evidence>
<keyword evidence="21" id="KW-1185">Reference proteome</keyword>
<keyword evidence="11" id="KW-0325">Glycoprotein</keyword>
<evidence type="ECO:0000256" key="17">
    <source>
        <dbReference type="SAM" id="Phobius"/>
    </source>
</evidence>
<evidence type="ECO:0000313" key="21">
    <source>
        <dbReference type="Proteomes" id="UP001194746"/>
    </source>
</evidence>
<feature type="compositionally biased region" description="Pro residues" evidence="16">
    <location>
        <begin position="511"/>
        <end position="535"/>
    </location>
</feature>
<keyword evidence="17" id="KW-1133">Transmembrane helix</keyword>
<accession>A0AAD4GVE5</accession>
<evidence type="ECO:0000256" key="2">
    <source>
        <dbReference type="ARBA" id="ARBA00004609"/>
    </source>
</evidence>
<comment type="catalytic activity">
    <reaction evidence="1">
        <text>Endohydrolysis of (1-&gt;3)- or (1-&gt;4)-linkages in beta-D-glucans when the glucose residue whose reducing group is involved in the linkage to be hydrolyzed is itself substituted at C-3.</text>
        <dbReference type="EC" id="3.2.1.6"/>
    </reaction>
</comment>
<feature type="transmembrane region" description="Helical" evidence="17">
    <location>
        <begin position="597"/>
        <end position="621"/>
    </location>
</feature>
<comment type="subcellular location">
    <subcellularLocation>
        <location evidence="2">Cell membrane</location>
        <topology evidence="2">Lipid-anchor</topology>
        <topology evidence="2">GPI-anchor</topology>
    </subcellularLocation>
</comment>
<evidence type="ECO:0000256" key="18">
    <source>
        <dbReference type="SAM" id="SignalP"/>
    </source>
</evidence>
<reference evidence="20" key="2">
    <citation type="submission" date="2020-02" db="EMBL/GenBank/DDBJ databases">
        <authorList>
            <person name="Gilchrist C.L.M."/>
            <person name="Chooi Y.-H."/>
        </authorList>
    </citation>
    <scope>NUCLEOTIDE SEQUENCE</scope>
    <source>
        <strain evidence="20">MST-FP2251</strain>
    </source>
</reference>
<evidence type="ECO:0000256" key="6">
    <source>
        <dbReference type="ARBA" id="ARBA00022622"/>
    </source>
</evidence>
<evidence type="ECO:0000256" key="9">
    <source>
        <dbReference type="ARBA" id="ARBA00023001"/>
    </source>
</evidence>
<dbReference type="GO" id="GO:0052861">
    <property type="term" value="F:endo-1,3(4)-beta-glucanase activity"/>
    <property type="evidence" value="ECO:0007669"/>
    <property type="project" value="UniProtKB-EC"/>
</dbReference>
<feature type="domain" description="GH16" evidence="19">
    <location>
        <begin position="34"/>
        <end position="287"/>
    </location>
</feature>
<feature type="compositionally biased region" description="Polar residues" evidence="16">
    <location>
        <begin position="409"/>
        <end position="427"/>
    </location>
</feature>
<evidence type="ECO:0000256" key="13">
    <source>
        <dbReference type="ARBA" id="ARBA00023288"/>
    </source>
</evidence>
<keyword evidence="13" id="KW-0449">Lipoprotein</keyword>
<dbReference type="Gene3D" id="2.60.120.200">
    <property type="match status" value="1"/>
</dbReference>
<evidence type="ECO:0000256" key="15">
    <source>
        <dbReference type="ARBA" id="ARBA00023326"/>
    </source>
</evidence>
<evidence type="ECO:0000256" key="1">
    <source>
        <dbReference type="ARBA" id="ARBA00000124"/>
    </source>
</evidence>
<comment type="similarity">
    <text evidence="3">Belongs to the glycosyl hydrolase 16 family.</text>
</comment>
<feature type="compositionally biased region" description="Polar residues" evidence="16">
    <location>
        <begin position="373"/>
        <end position="386"/>
    </location>
</feature>
<evidence type="ECO:0000256" key="11">
    <source>
        <dbReference type="ARBA" id="ARBA00023180"/>
    </source>
</evidence>
<evidence type="ECO:0000256" key="3">
    <source>
        <dbReference type="ARBA" id="ARBA00006865"/>
    </source>
</evidence>
<keyword evidence="8" id="KW-0378">Hydrolase</keyword>
<reference evidence="20" key="1">
    <citation type="journal article" date="2019" name="Beilstein J. Org. Chem.">
        <title>Nanangenines: drimane sesquiterpenoids as the dominant metabolite cohort of a novel Australian fungus, Aspergillus nanangensis.</title>
        <authorList>
            <person name="Lacey H.J."/>
            <person name="Gilchrist C.L.M."/>
            <person name="Crombie A."/>
            <person name="Kalaitzis J.A."/>
            <person name="Vuong D."/>
            <person name="Rutledge P.J."/>
            <person name="Turner P."/>
            <person name="Pitt J.I."/>
            <person name="Lacey E."/>
            <person name="Chooi Y.H."/>
            <person name="Piggott A.M."/>
        </authorList>
    </citation>
    <scope>NUCLEOTIDE SEQUENCE</scope>
    <source>
        <strain evidence="20">MST-FP2251</strain>
    </source>
</reference>
<evidence type="ECO:0000256" key="7">
    <source>
        <dbReference type="ARBA" id="ARBA00022729"/>
    </source>
</evidence>
<dbReference type="InterPro" id="IPR000757">
    <property type="entry name" value="Beta-glucanase-like"/>
</dbReference>
<dbReference type="PROSITE" id="PS51762">
    <property type="entry name" value="GH16_2"/>
    <property type="match status" value="1"/>
</dbReference>
<dbReference type="Pfam" id="PF26113">
    <property type="entry name" value="GH16_XgeA"/>
    <property type="match status" value="1"/>
</dbReference>
<organism evidence="20 21">
    <name type="scientific">Aspergillus nanangensis</name>
    <dbReference type="NCBI Taxonomy" id="2582783"/>
    <lineage>
        <taxon>Eukaryota</taxon>
        <taxon>Fungi</taxon>
        <taxon>Dikarya</taxon>
        <taxon>Ascomycota</taxon>
        <taxon>Pezizomycotina</taxon>
        <taxon>Eurotiomycetes</taxon>
        <taxon>Eurotiomycetidae</taxon>
        <taxon>Eurotiales</taxon>
        <taxon>Aspergillaceae</taxon>
        <taxon>Aspergillus</taxon>
        <taxon>Aspergillus subgen. Circumdati</taxon>
    </lineage>
</organism>
<evidence type="ECO:0000256" key="5">
    <source>
        <dbReference type="ARBA" id="ARBA00022475"/>
    </source>
</evidence>
<keyword evidence="17" id="KW-0812">Transmembrane</keyword>
<protein>
    <recommendedName>
        <fullName evidence="4">endo-1,3(4)-beta-glucanase</fullName>
        <ecNumber evidence="4">3.2.1.6</ecNumber>
    </recommendedName>
</protein>
<sequence>MPSSSLLWSVGSLALSTLVSPAIATGGTHYQLLEAWQGQNFLDYFEFFDGGDPTNGFVTYVNQSHAESSGLINITPSGSLYMGVDHETTLSPTGPGRESVRIETKRFYDEGLYVVDIKHMPGSICGTWPAFWSVGPSWPGDGEIDIIEGVNKHDSNKIVLHTSGSCDVGGSNDMSGTMTSGECGEASGTIGCVVEGEKGSSGDPFNAQGGGVYAMEWKAEFIKIWFFPRKAIPTSITSGNPNTAEFGIPMAHLQGTCDFHERFTAQKFIFNTAFCGDWAGGIFGDSGCPISDPSSPMNSCANYVATNPAAFKDAYWEINSIKLFKLGITPVTPPLLTSAISSATTAAIESAVTSEAHGGETDKPAALPNIASTTTSAAEPQRPATTSHKDVPVPSNPTDVDPTRLHGGNQDSQPTTAAAPTGNSPVGNDNGEAKAPKSKMTRYVTETTTICPKTQAQGGSIATTPPAAAVPSAGDETATAPVVPVPVPTGVDSHAHETDANPETLPVAVPTAPPAPPVSEPAPEPSDAVPPPEEPAAPSSQESVHVNPPTSVAPIGTPKPSASSPSGFVPVPTTAVSSAGATGGSDVPSATTPASPVFTGAASTLTMGISSLVGVLAVIFVL</sequence>
<keyword evidence="9" id="KW-0136">Cellulose degradation</keyword>
<dbReference type="InterPro" id="IPR050546">
    <property type="entry name" value="Glycosyl_Hydrlase_16"/>
</dbReference>
<feature type="chain" id="PRO_5041915617" description="endo-1,3(4)-beta-glucanase" evidence="18">
    <location>
        <begin position="25"/>
        <end position="622"/>
    </location>
</feature>
<keyword evidence="12" id="KW-0119">Carbohydrate metabolism</keyword>
<name>A0AAD4GVE5_ASPNN</name>
<gene>
    <name evidence="20" type="ORF">FE257_003640</name>
</gene>
<dbReference type="GO" id="GO:0030245">
    <property type="term" value="P:cellulose catabolic process"/>
    <property type="evidence" value="ECO:0007669"/>
    <property type="project" value="UniProtKB-KW"/>
</dbReference>
<feature type="signal peptide" evidence="18">
    <location>
        <begin position="1"/>
        <end position="24"/>
    </location>
</feature>
<dbReference type="EC" id="3.2.1.6" evidence="4"/>
<evidence type="ECO:0000256" key="14">
    <source>
        <dbReference type="ARBA" id="ARBA00023295"/>
    </source>
</evidence>
<evidence type="ECO:0000256" key="10">
    <source>
        <dbReference type="ARBA" id="ARBA00023136"/>
    </source>
</evidence>